<evidence type="ECO:0000313" key="2">
    <source>
        <dbReference type="EMBL" id="MBC5689071.1"/>
    </source>
</evidence>
<dbReference type="RefSeq" id="WP_186875643.1">
    <property type="nucleotide sequence ID" value="NZ_JACOPF010000001.1"/>
</dbReference>
<name>A0A923RQ33_9FIRM</name>
<dbReference type="Gene3D" id="1.50.10.10">
    <property type="match status" value="1"/>
</dbReference>
<dbReference type="InterPro" id="IPR012341">
    <property type="entry name" value="6hp_glycosidase-like_sf"/>
</dbReference>
<dbReference type="GO" id="GO:0004553">
    <property type="term" value="F:hydrolase activity, hydrolyzing O-glycosyl compounds"/>
    <property type="evidence" value="ECO:0007669"/>
    <property type="project" value="TreeGrafter"/>
</dbReference>
<sequence length="388" mass="44794">MNRNELLDISLHIILNNQESCGSFPASPSFPRFRFCWPRDGIFTACGALAGGYPDSARCFLLWMHRTLLKHKPIVESLKEKLNTGCSLNESDFLPARFTMDGNIEPQNTSDTDVPFYFSKWPEIYSLNGVNCGNSWPNFQTDCYGSWLWGIAYYAKETDDTSILEECRESINLTIDYLKMTWEMPCYDPWEEYGRKRSIGTLGSIAGGLIAINEFRKDREITELIEKIRTVLRDAAKTTGFLPKYIGSSDIDGNSLWLFVPFNVFSPEDPIVQKTIRQIEDKLVFGGVKRYLKDVYYGGGEWIVLTCWLSWYYTTTGNYSRADELLQWCETHADKNGCFPEQILEHLNFPKYKEVWESNWWNESPVPLLWAHAMYIIACKALDSKITE</sequence>
<evidence type="ECO:0000259" key="1">
    <source>
        <dbReference type="Pfam" id="PF00723"/>
    </source>
</evidence>
<keyword evidence="3" id="KW-1185">Reference proteome</keyword>
<gene>
    <name evidence="2" type="ORF">H8S37_09045</name>
</gene>
<dbReference type="AlphaFoldDB" id="A0A923RQ33"/>
<feature type="domain" description="GH15-like" evidence="1">
    <location>
        <begin position="16"/>
        <end position="310"/>
    </location>
</feature>
<dbReference type="EMBL" id="JACOPF010000001">
    <property type="protein sequence ID" value="MBC5689071.1"/>
    <property type="molecule type" value="Genomic_DNA"/>
</dbReference>
<dbReference type="GO" id="GO:0005975">
    <property type="term" value="P:carbohydrate metabolic process"/>
    <property type="evidence" value="ECO:0007669"/>
    <property type="project" value="InterPro"/>
</dbReference>
<accession>A0A923RQ33</accession>
<dbReference type="PANTHER" id="PTHR31616">
    <property type="entry name" value="TREHALASE"/>
    <property type="match status" value="1"/>
</dbReference>
<dbReference type="SUPFAM" id="SSF48208">
    <property type="entry name" value="Six-hairpin glycosidases"/>
    <property type="match status" value="1"/>
</dbReference>
<reference evidence="2" key="1">
    <citation type="submission" date="2020-08" db="EMBL/GenBank/DDBJ databases">
        <title>Genome public.</title>
        <authorList>
            <person name="Liu C."/>
            <person name="Sun Q."/>
        </authorList>
    </citation>
    <scope>NUCLEOTIDE SEQUENCE</scope>
    <source>
        <strain evidence="2">NSJ-55</strain>
    </source>
</reference>
<dbReference type="InterPro" id="IPR011613">
    <property type="entry name" value="GH15-like"/>
</dbReference>
<organism evidence="2 3">
    <name type="scientific">Mediterraneibacter hominis</name>
    <dbReference type="NCBI Taxonomy" id="2763054"/>
    <lineage>
        <taxon>Bacteria</taxon>
        <taxon>Bacillati</taxon>
        <taxon>Bacillota</taxon>
        <taxon>Clostridia</taxon>
        <taxon>Lachnospirales</taxon>
        <taxon>Lachnospiraceae</taxon>
        <taxon>Mediterraneibacter</taxon>
    </lineage>
</organism>
<dbReference type="Pfam" id="PF00723">
    <property type="entry name" value="Glyco_hydro_15"/>
    <property type="match status" value="1"/>
</dbReference>
<proteinExistence type="predicted"/>
<evidence type="ECO:0000313" key="3">
    <source>
        <dbReference type="Proteomes" id="UP000652477"/>
    </source>
</evidence>
<comment type="caution">
    <text evidence="2">The sequence shown here is derived from an EMBL/GenBank/DDBJ whole genome shotgun (WGS) entry which is preliminary data.</text>
</comment>
<dbReference type="Proteomes" id="UP000652477">
    <property type="component" value="Unassembled WGS sequence"/>
</dbReference>
<dbReference type="PANTHER" id="PTHR31616:SF0">
    <property type="entry name" value="GLUCAN 1,4-ALPHA-GLUCOSIDASE"/>
    <property type="match status" value="1"/>
</dbReference>
<dbReference type="InterPro" id="IPR008928">
    <property type="entry name" value="6-hairpin_glycosidase_sf"/>
</dbReference>
<protein>
    <recommendedName>
        <fullName evidence="1">GH15-like domain-containing protein</fullName>
    </recommendedName>
</protein>